<dbReference type="InterPro" id="IPR033749">
    <property type="entry name" value="Polyprenyl_synt_CS"/>
</dbReference>
<comment type="cofactor">
    <cofactor evidence="1">
        <name>Mg(2+)</name>
        <dbReference type="ChEBI" id="CHEBI:18420"/>
    </cofactor>
</comment>
<dbReference type="CDD" id="cd00685">
    <property type="entry name" value="Trans_IPPS_HT"/>
    <property type="match status" value="1"/>
</dbReference>
<evidence type="ECO:0000313" key="7">
    <source>
        <dbReference type="EMBL" id="GGC24808.1"/>
    </source>
</evidence>
<dbReference type="PROSITE" id="PS00723">
    <property type="entry name" value="POLYPRENYL_SYNTHASE_1"/>
    <property type="match status" value="1"/>
</dbReference>
<gene>
    <name evidence="7" type="ORF">GCM10011506_07630</name>
</gene>
<evidence type="ECO:0000256" key="6">
    <source>
        <dbReference type="RuleBase" id="RU004466"/>
    </source>
</evidence>
<keyword evidence="5" id="KW-0460">Magnesium</keyword>
<accession>A0ABQ1LNP7</accession>
<dbReference type="InterPro" id="IPR000092">
    <property type="entry name" value="Polyprenyl_synt"/>
</dbReference>
<dbReference type="SUPFAM" id="SSF48576">
    <property type="entry name" value="Terpenoid synthases"/>
    <property type="match status" value="1"/>
</dbReference>
<evidence type="ECO:0000256" key="5">
    <source>
        <dbReference type="ARBA" id="ARBA00022842"/>
    </source>
</evidence>
<evidence type="ECO:0000256" key="3">
    <source>
        <dbReference type="ARBA" id="ARBA00022679"/>
    </source>
</evidence>
<keyword evidence="3 6" id="KW-0808">Transferase</keyword>
<evidence type="ECO:0000256" key="2">
    <source>
        <dbReference type="ARBA" id="ARBA00006706"/>
    </source>
</evidence>
<dbReference type="PANTHER" id="PTHR12001">
    <property type="entry name" value="GERANYLGERANYL PYROPHOSPHATE SYNTHASE"/>
    <property type="match status" value="1"/>
</dbReference>
<name>A0ABQ1LNP7_9BACT</name>
<dbReference type="EMBL" id="BMEC01000002">
    <property type="protein sequence ID" value="GGC24808.1"/>
    <property type="molecule type" value="Genomic_DNA"/>
</dbReference>
<evidence type="ECO:0000256" key="4">
    <source>
        <dbReference type="ARBA" id="ARBA00022723"/>
    </source>
</evidence>
<dbReference type="Pfam" id="PF00348">
    <property type="entry name" value="polyprenyl_synt"/>
    <property type="match status" value="1"/>
</dbReference>
<dbReference type="Proteomes" id="UP000636010">
    <property type="component" value="Unassembled WGS sequence"/>
</dbReference>
<dbReference type="Gene3D" id="1.10.600.10">
    <property type="entry name" value="Farnesyl Diphosphate Synthase"/>
    <property type="match status" value="1"/>
</dbReference>
<reference evidence="8" key="1">
    <citation type="journal article" date="2019" name="Int. J. Syst. Evol. Microbiol.">
        <title>The Global Catalogue of Microorganisms (GCM) 10K type strain sequencing project: providing services to taxonomists for standard genome sequencing and annotation.</title>
        <authorList>
            <consortium name="The Broad Institute Genomics Platform"/>
            <consortium name="The Broad Institute Genome Sequencing Center for Infectious Disease"/>
            <person name="Wu L."/>
            <person name="Ma J."/>
        </authorList>
    </citation>
    <scope>NUCLEOTIDE SEQUENCE [LARGE SCALE GENOMIC DNA]</scope>
    <source>
        <strain evidence="8">CGMCC 1.10832</strain>
    </source>
</reference>
<dbReference type="InterPro" id="IPR008949">
    <property type="entry name" value="Isoprenoid_synthase_dom_sf"/>
</dbReference>
<dbReference type="PANTHER" id="PTHR12001:SF85">
    <property type="entry name" value="SHORT CHAIN ISOPRENYL DIPHOSPHATE SYNTHASE"/>
    <property type="match status" value="1"/>
</dbReference>
<proteinExistence type="inferred from homology"/>
<dbReference type="RefSeq" id="WP_188460483.1">
    <property type="nucleotide sequence ID" value="NZ_BAABHU010000002.1"/>
</dbReference>
<evidence type="ECO:0000256" key="1">
    <source>
        <dbReference type="ARBA" id="ARBA00001946"/>
    </source>
</evidence>
<keyword evidence="8" id="KW-1185">Reference proteome</keyword>
<sequence length="326" mass="37316">MNKSIQQIIERINQQIGQLNYGDNPKELYDPIAYIMDLGGKRMRPLLTVLAYQLYNSSSDEVMDAALAVEIFHNFTLMHDDIMDEAPLRRGKATVHEKWNAPVAILSGDVMLVRAYDQLIDFCPAEKLPLILKKFNRCAEEVCEGQQHDMNFEQRETVGEEEYISMIRQKTAVLLAFSLELGGILADTTAEDQQKLYEMGINIGIGFQLMDDLLDVYADQDKFGKQVGGDIISNKKTYLLIKAKELAKAEDKKQLEHWLALEDFDKAEKVAAVKEIYSHLKIKELAEAKMNQYFQKGFENLNAIKGDASQKELLSDFFQYLIKREQ</sequence>
<keyword evidence="4" id="KW-0479">Metal-binding</keyword>
<comment type="similarity">
    <text evidence="2 6">Belongs to the FPP/GGPP synthase family.</text>
</comment>
<comment type="caution">
    <text evidence="7">The sequence shown here is derived from an EMBL/GenBank/DDBJ whole genome shotgun (WGS) entry which is preliminary data.</text>
</comment>
<dbReference type="PROSITE" id="PS00444">
    <property type="entry name" value="POLYPRENYL_SYNTHASE_2"/>
    <property type="match status" value="1"/>
</dbReference>
<dbReference type="SFLD" id="SFLDS00005">
    <property type="entry name" value="Isoprenoid_Synthase_Type_I"/>
    <property type="match status" value="1"/>
</dbReference>
<protein>
    <submittedName>
        <fullName evidence="7">Isoprenyl synthetase</fullName>
    </submittedName>
</protein>
<evidence type="ECO:0000313" key="8">
    <source>
        <dbReference type="Proteomes" id="UP000636010"/>
    </source>
</evidence>
<organism evidence="7 8">
    <name type="scientific">Marivirga lumbricoides</name>
    <dbReference type="NCBI Taxonomy" id="1046115"/>
    <lineage>
        <taxon>Bacteria</taxon>
        <taxon>Pseudomonadati</taxon>
        <taxon>Bacteroidota</taxon>
        <taxon>Cytophagia</taxon>
        <taxon>Cytophagales</taxon>
        <taxon>Marivirgaceae</taxon>
        <taxon>Marivirga</taxon>
    </lineage>
</organism>
<dbReference type="SFLD" id="SFLDG01017">
    <property type="entry name" value="Polyprenyl_Transferase_Like"/>
    <property type="match status" value="1"/>
</dbReference>